<protein>
    <submittedName>
        <fullName evidence="2">Localization factor PodJL</fullName>
    </submittedName>
</protein>
<sequence length="135" mass="14953">MPPATPLRLFKLSVLTLVASLCLTSLSANALDLPTMQALAENGSSVEQFNLGWSYETGSEGLVQDDKKAIEWYQKAAEQGDASAQFNMVVMYHEGRGATQDFTKARYWYQKSAAQGDKDAQYNLGILYEYGWGSH</sequence>
<gene>
    <name evidence="2" type="primary">podJ_2</name>
    <name evidence="2" type="ORF">A1232T_01136</name>
</gene>
<dbReference type="Gene3D" id="1.25.40.10">
    <property type="entry name" value="Tetratricopeptide repeat domain"/>
    <property type="match status" value="1"/>
</dbReference>
<organism evidence="2 3">
    <name type="scientific">Psychrobacter piechaudii</name>
    <dbReference type="NCBI Taxonomy" id="1945521"/>
    <lineage>
        <taxon>Bacteria</taxon>
        <taxon>Pseudomonadati</taxon>
        <taxon>Pseudomonadota</taxon>
        <taxon>Gammaproteobacteria</taxon>
        <taxon>Moraxellales</taxon>
        <taxon>Moraxellaceae</taxon>
        <taxon>Psychrobacter</taxon>
    </lineage>
</organism>
<reference evidence="2 3" key="1">
    <citation type="submission" date="2017-02" db="EMBL/GenBank/DDBJ databases">
        <authorList>
            <person name="Peterson S.W."/>
        </authorList>
    </citation>
    <scope>NUCLEOTIDE SEQUENCE [LARGE SCALE GENOMIC DNA]</scope>
    <source>
        <strain evidence="2">Psychrobacter_piechaudii</strain>
    </source>
</reference>
<proteinExistence type="predicted"/>
<evidence type="ECO:0000313" key="3">
    <source>
        <dbReference type="Proteomes" id="UP000188357"/>
    </source>
</evidence>
<dbReference type="InterPro" id="IPR011990">
    <property type="entry name" value="TPR-like_helical_dom_sf"/>
</dbReference>
<evidence type="ECO:0000313" key="2">
    <source>
        <dbReference type="EMBL" id="SJM71088.1"/>
    </source>
</evidence>
<dbReference type="Proteomes" id="UP000188357">
    <property type="component" value="Unassembled WGS sequence"/>
</dbReference>
<dbReference type="InterPro" id="IPR006597">
    <property type="entry name" value="Sel1-like"/>
</dbReference>
<dbReference type="Pfam" id="PF08238">
    <property type="entry name" value="Sel1"/>
    <property type="match status" value="3"/>
</dbReference>
<feature type="chain" id="PRO_5012684154" evidence="1">
    <location>
        <begin position="31"/>
        <end position="135"/>
    </location>
</feature>
<dbReference type="STRING" id="1945521.A1232T_01136"/>
<dbReference type="EMBL" id="FUGE01000121">
    <property type="protein sequence ID" value="SJM71088.1"/>
    <property type="molecule type" value="Genomic_DNA"/>
</dbReference>
<dbReference type="RefSeq" id="WP_167366844.1">
    <property type="nucleotide sequence ID" value="NZ_FUGE01000121.1"/>
</dbReference>
<dbReference type="AlphaFoldDB" id="A0A1R4GSB2"/>
<keyword evidence="1" id="KW-0732">Signal</keyword>
<evidence type="ECO:0000256" key="1">
    <source>
        <dbReference type="SAM" id="SignalP"/>
    </source>
</evidence>
<name>A0A1R4GSB2_9GAMM</name>
<accession>A0A1R4GSB2</accession>
<keyword evidence="3" id="KW-1185">Reference proteome</keyword>
<dbReference type="SMART" id="SM00671">
    <property type="entry name" value="SEL1"/>
    <property type="match status" value="2"/>
</dbReference>
<feature type="signal peptide" evidence="1">
    <location>
        <begin position="1"/>
        <end position="30"/>
    </location>
</feature>
<dbReference type="PANTHER" id="PTHR45011">
    <property type="entry name" value="DAP3-BINDING CELL DEATH ENHANCER 1"/>
    <property type="match status" value="1"/>
</dbReference>
<dbReference type="PANTHER" id="PTHR45011:SF1">
    <property type="entry name" value="DAP3-BINDING CELL DEATH ENHANCER 1"/>
    <property type="match status" value="1"/>
</dbReference>
<dbReference type="InterPro" id="IPR052748">
    <property type="entry name" value="ISR_Activator"/>
</dbReference>
<dbReference type="SUPFAM" id="SSF81901">
    <property type="entry name" value="HCP-like"/>
    <property type="match status" value="1"/>
</dbReference>